<keyword evidence="1" id="KW-0479">Metal-binding</keyword>
<dbReference type="SUPFAM" id="SSF57850">
    <property type="entry name" value="RING/U-box"/>
    <property type="match status" value="1"/>
</dbReference>
<dbReference type="GO" id="GO:0008270">
    <property type="term" value="F:zinc ion binding"/>
    <property type="evidence" value="ECO:0007669"/>
    <property type="project" value="UniProtKB-KW"/>
</dbReference>
<evidence type="ECO:0000256" key="5">
    <source>
        <dbReference type="SAM" id="MobiDB-lite"/>
    </source>
</evidence>
<dbReference type="PANTHER" id="PTHR46592:SF6">
    <property type="entry name" value="RING-H2 FINGER PROTEIN ATL67"/>
    <property type="match status" value="1"/>
</dbReference>
<dbReference type="GO" id="GO:0016567">
    <property type="term" value="P:protein ubiquitination"/>
    <property type="evidence" value="ECO:0007669"/>
    <property type="project" value="InterPro"/>
</dbReference>
<evidence type="ECO:0000259" key="6">
    <source>
        <dbReference type="PROSITE" id="PS50089"/>
    </source>
</evidence>
<dbReference type="Proteomes" id="UP000316079">
    <property type="component" value="Unassembled WGS sequence"/>
</dbReference>
<keyword evidence="8" id="KW-1185">Reference proteome</keyword>
<evidence type="ECO:0000313" key="7">
    <source>
        <dbReference type="EMBL" id="TRY91825.1"/>
    </source>
</evidence>
<dbReference type="InterPro" id="IPR013083">
    <property type="entry name" value="Znf_RING/FYVE/PHD"/>
</dbReference>
<comment type="caution">
    <text evidence="7">The sequence shown here is derived from an EMBL/GenBank/DDBJ whole genome shotgun (WGS) entry which is preliminary data.</text>
</comment>
<organism evidence="7 8">
    <name type="scientific">Danionella cerebrum</name>
    <dbReference type="NCBI Taxonomy" id="2873325"/>
    <lineage>
        <taxon>Eukaryota</taxon>
        <taxon>Metazoa</taxon>
        <taxon>Chordata</taxon>
        <taxon>Craniata</taxon>
        <taxon>Vertebrata</taxon>
        <taxon>Euteleostomi</taxon>
        <taxon>Actinopterygii</taxon>
        <taxon>Neopterygii</taxon>
        <taxon>Teleostei</taxon>
        <taxon>Ostariophysi</taxon>
        <taxon>Cypriniformes</taxon>
        <taxon>Danionidae</taxon>
        <taxon>Danioninae</taxon>
        <taxon>Danionella</taxon>
    </lineage>
</organism>
<dbReference type="GO" id="GO:0016740">
    <property type="term" value="F:transferase activity"/>
    <property type="evidence" value="ECO:0007669"/>
    <property type="project" value="InterPro"/>
</dbReference>
<protein>
    <recommendedName>
        <fullName evidence="6">RING-type domain-containing protein</fullName>
    </recommendedName>
</protein>
<gene>
    <name evidence="7" type="ORF">DNTS_012454</name>
</gene>
<feature type="domain" description="RING-type" evidence="6">
    <location>
        <begin position="519"/>
        <end position="560"/>
    </location>
</feature>
<evidence type="ECO:0000256" key="3">
    <source>
        <dbReference type="ARBA" id="ARBA00022833"/>
    </source>
</evidence>
<dbReference type="Pfam" id="PF13639">
    <property type="entry name" value="zf-RING_2"/>
    <property type="match status" value="1"/>
</dbReference>
<sequence>MFGSDVVSELVKTPGGIRNTGMGQEAVHSGWRRMIPARGYHTISGKRYGRRHAYVSFRPITDKNRASCCTRSIEEDQDIGSEVLQWVHTASCSRSGHQDHRSRRRRVSSLYRAPSNHQKRLRREQKVPEDIKLCYGRESLKPGSFSIESRRTAAALSYISIDAYEPDSSGAEDENDLRPNSSYVVLREGGEESRLAPAAFASEEQGPLKTVQGWDSGLTSQGGKGNVAYTGPAEEGTPKPPMVVRPKIRRQTSDTMLERRKESEKTDVCLYSGRNKCVSAPPGFLMQPKLDEQVFSCSAASTLRERGHIESETVENDVWEDLERLGENHDLSNTPQESSDFSEGECSASWTSDSLLEKESSSILEEEPSLSLALEEQTPLEEGEVPWLMYQQQQSASSSDEEVEGMSQFVHPGLFVLDGNNNLEDDSSMSEDLDTEWRLLDEFGDGLGMAQAISYVDHSQLLTYMALEERLAQAMEVRSFSVDVEQAHPPATEQIIACLPQITIKQSNTEHDQDKEQCCAICCCEYTKDEIATLLPCRHMFHRLCVTLWLRKSGTCPVCRHVLTEQEAPAPNPSASEGAG</sequence>
<keyword evidence="2 4" id="KW-0863">Zinc-finger</keyword>
<feature type="compositionally biased region" description="Polar residues" evidence="5">
    <location>
        <begin position="331"/>
        <end position="341"/>
    </location>
</feature>
<dbReference type="InterPro" id="IPR001841">
    <property type="entry name" value="Znf_RING"/>
</dbReference>
<dbReference type="STRING" id="623744.A0A553QPB9"/>
<proteinExistence type="predicted"/>
<name>A0A553QPB9_9TELE</name>
<dbReference type="AlphaFoldDB" id="A0A553QPB9"/>
<evidence type="ECO:0000256" key="4">
    <source>
        <dbReference type="PROSITE-ProRule" id="PRU00175"/>
    </source>
</evidence>
<evidence type="ECO:0000313" key="8">
    <source>
        <dbReference type="Proteomes" id="UP000316079"/>
    </source>
</evidence>
<evidence type="ECO:0000256" key="2">
    <source>
        <dbReference type="ARBA" id="ARBA00022771"/>
    </source>
</evidence>
<dbReference type="Gene3D" id="3.30.40.10">
    <property type="entry name" value="Zinc/RING finger domain, C3HC4 (zinc finger)"/>
    <property type="match status" value="1"/>
</dbReference>
<reference evidence="7 8" key="1">
    <citation type="journal article" date="2019" name="Sci. Data">
        <title>Hybrid genome assembly and annotation of Danionella translucida.</title>
        <authorList>
            <person name="Kadobianskyi M."/>
            <person name="Schulze L."/>
            <person name="Schuelke M."/>
            <person name="Judkewitz B."/>
        </authorList>
    </citation>
    <scope>NUCLEOTIDE SEQUENCE [LARGE SCALE GENOMIC DNA]</scope>
    <source>
        <strain evidence="7 8">Bolton</strain>
    </source>
</reference>
<evidence type="ECO:0000256" key="1">
    <source>
        <dbReference type="ARBA" id="ARBA00022723"/>
    </source>
</evidence>
<dbReference type="OrthoDB" id="21204at2759"/>
<dbReference type="CDD" id="cd16465">
    <property type="entry name" value="RING-H2_PJA1_2"/>
    <property type="match status" value="1"/>
</dbReference>
<dbReference type="PANTHER" id="PTHR46592">
    <property type="entry name" value="RING-H2 FINGER PROTEIN ATL67"/>
    <property type="match status" value="1"/>
</dbReference>
<keyword evidence="3" id="KW-0862">Zinc</keyword>
<dbReference type="InterPro" id="IPR044289">
    <property type="entry name" value="ATL67-70"/>
</dbReference>
<dbReference type="SMART" id="SM00184">
    <property type="entry name" value="RING"/>
    <property type="match status" value="1"/>
</dbReference>
<accession>A0A553QPB9</accession>
<dbReference type="EMBL" id="SRMA01025713">
    <property type="protein sequence ID" value="TRY91825.1"/>
    <property type="molecule type" value="Genomic_DNA"/>
</dbReference>
<dbReference type="PROSITE" id="PS50089">
    <property type="entry name" value="ZF_RING_2"/>
    <property type="match status" value="1"/>
</dbReference>
<feature type="region of interest" description="Disordered" evidence="5">
    <location>
        <begin position="328"/>
        <end position="377"/>
    </location>
</feature>